<dbReference type="EMBL" id="CAJJDP010000071">
    <property type="protein sequence ID" value="CAD8178942.1"/>
    <property type="molecule type" value="Genomic_DNA"/>
</dbReference>
<reference evidence="1" key="1">
    <citation type="submission" date="2021-01" db="EMBL/GenBank/DDBJ databases">
        <authorList>
            <consortium name="Genoscope - CEA"/>
            <person name="William W."/>
        </authorList>
    </citation>
    <scope>NUCLEOTIDE SEQUENCE</scope>
</reference>
<proteinExistence type="predicted"/>
<keyword evidence="2" id="KW-1185">Reference proteome</keyword>
<evidence type="ECO:0000313" key="1">
    <source>
        <dbReference type="EMBL" id="CAD8178942.1"/>
    </source>
</evidence>
<gene>
    <name evidence="1" type="ORF">POCTA_138.1.T0720038</name>
</gene>
<protein>
    <submittedName>
        <fullName evidence="1">Uncharacterized protein</fullName>
    </submittedName>
</protein>
<name>A0A8S1VT27_PAROT</name>
<evidence type="ECO:0000313" key="2">
    <source>
        <dbReference type="Proteomes" id="UP000683925"/>
    </source>
</evidence>
<sequence>MYQDQISLADVVLQEAREKCFEIEVKAFKNLRMRKSQY</sequence>
<organism evidence="1 2">
    <name type="scientific">Paramecium octaurelia</name>
    <dbReference type="NCBI Taxonomy" id="43137"/>
    <lineage>
        <taxon>Eukaryota</taxon>
        <taxon>Sar</taxon>
        <taxon>Alveolata</taxon>
        <taxon>Ciliophora</taxon>
        <taxon>Intramacronucleata</taxon>
        <taxon>Oligohymenophorea</taxon>
        <taxon>Peniculida</taxon>
        <taxon>Parameciidae</taxon>
        <taxon>Paramecium</taxon>
    </lineage>
</organism>
<dbReference type="AlphaFoldDB" id="A0A8S1VT27"/>
<accession>A0A8S1VT27</accession>
<dbReference type="Proteomes" id="UP000683925">
    <property type="component" value="Unassembled WGS sequence"/>
</dbReference>
<comment type="caution">
    <text evidence="1">The sequence shown here is derived from an EMBL/GenBank/DDBJ whole genome shotgun (WGS) entry which is preliminary data.</text>
</comment>
<dbReference type="OrthoDB" id="10263003at2759"/>